<reference evidence="5 6" key="1">
    <citation type="journal article" date="2016" name="Mol. Biol. Evol.">
        <title>Comparative Genomics of Early-Diverging Mushroom-Forming Fungi Provides Insights into the Origins of Lignocellulose Decay Capabilities.</title>
        <authorList>
            <person name="Nagy L.G."/>
            <person name="Riley R."/>
            <person name="Tritt A."/>
            <person name="Adam C."/>
            <person name="Daum C."/>
            <person name="Floudas D."/>
            <person name="Sun H."/>
            <person name="Yadav J.S."/>
            <person name="Pangilinan J."/>
            <person name="Larsson K.H."/>
            <person name="Matsuura K."/>
            <person name="Barry K."/>
            <person name="Labutti K."/>
            <person name="Kuo R."/>
            <person name="Ohm R.A."/>
            <person name="Bhattacharya S.S."/>
            <person name="Shirouzu T."/>
            <person name="Yoshinaga Y."/>
            <person name="Martin F.M."/>
            <person name="Grigoriev I.V."/>
            <person name="Hibbett D.S."/>
        </authorList>
    </citation>
    <scope>NUCLEOTIDE SEQUENCE [LARGE SCALE GENOMIC DNA]</scope>
    <source>
        <strain evidence="5 6">HHB14362 ss-1</strain>
    </source>
</reference>
<dbReference type="OrthoDB" id="2831072at2759"/>
<dbReference type="InterPro" id="IPR006683">
    <property type="entry name" value="Thioestr_dom"/>
</dbReference>
<dbReference type="SUPFAM" id="SSF54637">
    <property type="entry name" value="Thioesterase/thiol ester dehydrase-isomerase"/>
    <property type="match status" value="1"/>
</dbReference>
<accession>A0A165QV35</accession>
<evidence type="ECO:0000256" key="1">
    <source>
        <dbReference type="ARBA" id="ARBA00008324"/>
    </source>
</evidence>
<dbReference type="AlphaFoldDB" id="A0A165QV35"/>
<feature type="region of interest" description="Disordered" evidence="3">
    <location>
        <begin position="21"/>
        <end position="56"/>
    </location>
</feature>
<dbReference type="NCBIfam" id="TIGR00369">
    <property type="entry name" value="unchar_dom_1"/>
    <property type="match status" value="1"/>
</dbReference>
<evidence type="ECO:0000259" key="4">
    <source>
        <dbReference type="Pfam" id="PF03061"/>
    </source>
</evidence>
<dbReference type="STRING" id="1314782.A0A165QV35"/>
<dbReference type="EMBL" id="KV425590">
    <property type="protein sequence ID" value="KZT22914.1"/>
    <property type="molecule type" value="Genomic_DNA"/>
</dbReference>
<gene>
    <name evidence="5" type="ORF">NEOLEDRAFT_614749</name>
</gene>
<feature type="domain" description="Thioesterase" evidence="4">
    <location>
        <begin position="137"/>
        <end position="211"/>
    </location>
</feature>
<dbReference type="PANTHER" id="PTHR21660">
    <property type="entry name" value="THIOESTERASE SUPERFAMILY MEMBER-RELATED"/>
    <property type="match status" value="1"/>
</dbReference>
<dbReference type="Pfam" id="PF03061">
    <property type="entry name" value="4HBT"/>
    <property type="match status" value="1"/>
</dbReference>
<keyword evidence="2" id="KW-0378">Hydrolase</keyword>
<proteinExistence type="inferred from homology"/>
<protein>
    <recommendedName>
        <fullName evidence="4">Thioesterase domain-containing protein</fullName>
    </recommendedName>
</protein>
<dbReference type="InterPro" id="IPR039298">
    <property type="entry name" value="ACOT13"/>
</dbReference>
<evidence type="ECO:0000256" key="2">
    <source>
        <dbReference type="ARBA" id="ARBA00022801"/>
    </source>
</evidence>
<dbReference type="PANTHER" id="PTHR21660:SF1">
    <property type="entry name" value="ACYL-COENZYME A THIOESTERASE 13"/>
    <property type="match status" value="1"/>
</dbReference>
<dbReference type="GO" id="GO:0047617">
    <property type="term" value="F:fatty acyl-CoA hydrolase activity"/>
    <property type="evidence" value="ECO:0007669"/>
    <property type="project" value="InterPro"/>
</dbReference>
<dbReference type="InterPro" id="IPR029069">
    <property type="entry name" value="HotDog_dom_sf"/>
</dbReference>
<name>A0A165QV35_9AGAM</name>
<organism evidence="5 6">
    <name type="scientific">Neolentinus lepideus HHB14362 ss-1</name>
    <dbReference type="NCBI Taxonomy" id="1314782"/>
    <lineage>
        <taxon>Eukaryota</taxon>
        <taxon>Fungi</taxon>
        <taxon>Dikarya</taxon>
        <taxon>Basidiomycota</taxon>
        <taxon>Agaricomycotina</taxon>
        <taxon>Agaricomycetes</taxon>
        <taxon>Gloeophyllales</taxon>
        <taxon>Gloeophyllaceae</taxon>
        <taxon>Neolentinus</taxon>
    </lineage>
</organism>
<dbReference type="Gene3D" id="3.10.129.10">
    <property type="entry name" value="Hotdog Thioesterase"/>
    <property type="match status" value="1"/>
</dbReference>
<sequence length="232" mass="24957">MSRLPQVLTPTEEPIFEDYDFASLSPSSSSSPTSTSARTGSRPSLPRAPVWVDPESLPKYGDTSRIGGNAPEFVKQLNNNTFGAYGLGDKDCIAYTVGKDVRFVEVNVEPRSDRGGRMEAMTVAEVDVTKKMLNGAGMLHGGCLAYLIDMCCATPSVVLGLIRKINGVGVTQAMNILYHSPAPSGTRLRIISTSITLGGRCMTSRCEVIDHRTGRLIASAFLNKMQPNVAKL</sequence>
<evidence type="ECO:0000256" key="3">
    <source>
        <dbReference type="SAM" id="MobiDB-lite"/>
    </source>
</evidence>
<dbReference type="Proteomes" id="UP000076761">
    <property type="component" value="Unassembled WGS sequence"/>
</dbReference>
<keyword evidence="6" id="KW-1185">Reference proteome</keyword>
<dbReference type="InParanoid" id="A0A165QV35"/>
<evidence type="ECO:0000313" key="5">
    <source>
        <dbReference type="EMBL" id="KZT22914.1"/>
    </source>
</evidence>
<evidence type="ECO:0000313" key="6">
    <source>
        <dbReference type="Proteomes" id="UP000076761"/>
    </source>
</evidence>
<dbReference type="CDD" id="cd03443">
    <property type="entry name" value="PaaI_thioesterase"/>
    <property type="match status" value="1"/>
</dbReference>
<feature type="compositionally biased region" description="Low complexity" evidence="3">
    <location>
        <begin position="22"/>
        <end position="44"/>
    </location>
</feature>
<dbReference type="InterPro" id="IPR003736">
    <property type="entry name" value="PAAI_dom"/>
</dbReference>
<comment type="similarity">
    <text evidence="1">Belongs to the thioesterase PaaI family.</text>
</comment>